<organism evidence="2 3">
    <name type="scientific">Xenorhabdus yunnanensis</name>
    <dbReference type="NCBI Taxonomy" id="3025878"/>
    <lineage>
        <taxon>Bacteria</taxon>
        <taxon>Pseudomonadati</taxon>
        <taxon>Pseudomonadota</taxon>
        <taxon>Gammaproteobacteria</taxon>
        <taxon>Enterobacterales</taxon>
        <taxon>Morganellaceae</taxon>
        <taxon>Xenorhabdus</taxon>
    </lineage>
</organism>
<dbReference type="RefSeq" id="WP_273556623.1">
    <property type="nucleotide sequence ID" value="NZ_JAQRFI010000080.1"/>
</dbReference>
<protein>
    <submittedName>
        <fullName evidence="2">Replication/maintenance protein RepL</fullName>
    </submittedName>
</protein>
<gene>
    <name evidence="2" type="ORF">PSI23_19425</name>
</gene>
<dbReference type="EMBL" id="JAQRFI010000080">
    <property type="protein sequence ID" value="MDC9591394.1"/>
    <property type="molecule type" value="Genomic_DNA"/>
</dbReference>
<comment type="caution">
    <text evidence="2">The sequence shown here is derived from an EMBL/GenBank/DDBJ whole genome shotgun (WGS) entry which is preliminary data.</text>
</comment>
<dbReference type="SUPFAM" id="SSF46785">
    <property type="entry name" value="Winged helix' DNA-binding domain"/>
    <property type="match status" value="1"/>
</dbReference>
<dbReference type="InterPro" id="IPR008813">
    <property type="entry name" value="Plasmid_replication_RepL"/>
</dbReference>
<proteinExistence type="predicted"/>
<evidence type="ECO:0000313" key="2">
    <source>
        <dbReference type="EMBL" id="MDC9591394.1"/>
    </source>
</evidence>
<feature type="domain" description="Plasmid replication protein RepL" evidence="1">
    <location>
        <begin position="39"/>
        <end position="124"/>
    </location>
</feature>
<dbReference type="Proteomes" id="UP001217178">
    <property type="component" value="Unassembled WGS sequence"/>
</dbReference>
<reference evidence="2 3" key="1">
    <citation type="submission" date="2023-02" db="EMBL/GenBank/DDBJ databases">
        <title>Entomopathogenic bacteria.</title>
        <authorList>
            <person name="Machado R.A."/>
        </authorList>
    </citation>
    <scope>NUCLEOTIDE SEQUENCE [LARGE SCALE GENOMIC DNA]</scope>
    <source>
        <strain evidence="2 3">XENO-10</strain>
    </source>
</reference>
<evidence type="ECO:0000313" key="3">
    <source>
        <dbReference type="Proteomes" id="UP001217178"/>
    </source>
</evidence>
<accession>A0ABT5LJV0</accession>
<dbReference type="InterPro" id="IPR036390">
    <property type="entry name" value="WH_DNA-bd_sf"/>
</dbReference>
<evidence type="ECO:0000259" key="1">
    <source>
        <dbReference type="Pfam" id="PF05732"/>
    </source>
</evidence>
<name>A0ABT5LJV0_9GAMM</name>
<dbReference type="Pfam" id="PF05732">
    <property type="entry name" value="RepL"/>
    <property type="match status" value="1"/>
</dbReference>
<sequence>MSTTKDIEQSQDGNVNFVQLSRAYLQSWRGLIRKSPLATEILWFFVEKMGRTTNAVVCSYKTLTELTGYSRTSVANAIKLLKEDNWIDTVKIGNATAYCVNERVVWQASKTQRKYAMFSATVVASASEQDSDFHTKLNHNLKHIPFIDDFERGVIGSDPLPPPDQTDLDLN</sequence>
<keyword evidence="3" id="KW-1185">Reference proteome</keyword>